<gene>
    <name evidence="1" type="ORF">PV08_06885</name>
</gene>
<dbReference type="AlphaFoldDB" id="A0A0D2BSB0"/>
<dbReference type="EMBL" id="KN847496">
    <property type="protein sequence ID" value="KIW14104.1"/>
    <property type="molecule type" value="Genomic_DNA"/>
</dbReference>
<evidence type="ECO:0000313" key="2">
    <source>
        <dbReference type="Proteomes" id="UP000053328"/>
    </source>
</evidence>
<dbReference type="VEuPathDB" id="FungiDB:PV08_06885"/>
<dbReference type="OrthoDB" id="2426273at2759"/>
<dbReference type="GeneID" id="27333968"/>
<protein>
    <submittedName>
        <fullName evidence="1">Uncharacterized protein</fullName>
    </submittedName>
</protein>
<proteinExistence type="predicted"/>
<dbReference type="Proteomes" id="UP000053328">
    <property type="component" value="Unassembled WGS sequence"/>
</dbReference>
<evidence type="ECO:0000313" key="1">
    <source>
        <dbReference type="EMBL" id="KIW14104.1"/>
    </source>
</evidence>
<reference evidence="1 2" key="1">
    <citation type="submission" date="2015-01" db="EMBL/GenBank/DDBJ databases">
        <title>The Genome Sequence of Exophiala spinifera CBS89968.</title>
        <authorList>
            <consortium name="The Broad Institute Genomics Platform"/>
            <person name="Cuomo C."/>
            <person name="de Hoog S."/>
            <person name="Gorbushina A."/>
            <person name="Stielow B."/>
            <person name="Teixiera M."/>
            <person name="Abouelleil A."/>
            <person name="Chapman S.B."/>
            <person name="Priest M."/>
            <person name="Young S.K."/>
            <person name="Wortman J."/>
            <person name="Nusbaum C."/>
            <person name="Birren B."/>
        </authorList>
    </citation>
    <scope>NUCLEOTIDE SEQUENCE [LARGE SCALE GENOMIC DNA]</scope>
    <source>
        <strain evidence="1 2">CBS 89968</strain>
    </source>
</reference>
<organism evidence="1 2">
    <name type="scientific">Exophiala spinifera</name>
    <dbReference type="NCBI Taxonomy" id="91928"/>
    <lineage>
        <taxon>Eukaryota</taxon>
        <taxon>Fungi</taxon>
        <taxon>Dikarya</taxon>
        <taxon>Ascomycota</taxon>
        <taxon>Pezizomycotina</taxon>
        <taxon>Eurotiomycetes</taxon>
        <taxon>Chaetothyriomycetidae</taxon>
        <taxon>Chaetothyriales</taxon>
        <taxon>Herpotrichiellaceae</taxon>
        <taxon>Exophiala</taxon>
    </lineage>
</organism>
<dbReference type="RefSeq" id="XP_016234320.1">
    <property type="nucleotide sequence ID" value="XM_016381218.1"/>
</dbReference>
<accession>A0A0D2BSB0</accession>
<dbReference type="HOGENOM" id="CLU_950058_0_0_1"/>
<name>A0A0D2BSB0_9EURO</name>
<keyword evidence="2" id="KW-1185">Reference proteome</keyword>
<sequence length="293" mass="32057">MQHPPLPKHPSWTPPPVQLYTRQDYDGGDIVTSLSRNELGEYVFTIGLLSPDPSSHQTAHGHVYLPSRRRRRCGPLDRHDNAPGHGDHMDRAHRVQKYAPTAAKRGVVTGRPRLQPHVGRLRRHMVHAAGAQLSDPGIKDTARVDSTFYMATGGPEKLTPEMPGSNCVLERQMRAADWCDADANLLDLKLGSLEKYFASFLDATRAEELTGVLLGPPSKAEVPLVGAGDPRLGEDRRLYASLEPSTRTRSVAISHVCSDGLGNNLAGAIPLCEFERPPSWRDQFEGLGASGSK</sequence>